<evidence type="ECO:0000313" key="4">
    <source>
        <dbReference type="EMBL" id="THD70009.1"/>
    </source>
</evidence>
<dbReference type="SUPFAM" id="SSF111369">
    <property type="entry name" value="HlyD-like secretion proteins"/>
    <property type="match status" value="1"/>
</dbReference>
<reference evidence="4 5" key="1">
    <citation type="submission" date="2019-04" db="EMBL/GenBank/DDBJ databases">
        <title>Draft genome sequence of Robertkochia marina CC-AMO-30D.</title>
        <authorList>
            <person name="Hameed A."/>
            <person name="Lin S.-Y."/>
            <person name="Shahina M."/>
            <person name="Lai W.-A."/>
            <person name="Young C.-C."/>
        </authorList>
    </citation>
    <scope>NUCLEOTIDE SEQUENCE [LARGE SCALE GENOMIC DNA]</scope>
    <source>
        <strain evidence="4 5">CC-AMO-30D</strain>
    </source>
</reference>
<dbReference type="GO" id="GO:1990281">
    <property type="term" value="C:efflux pump complex"/>
    <property type="evidence" value="ECO:0007669"/>
    <property type="project" value="TreeGrafter"/>
</dbReference>
<dbReference type="Pfam" id="PF25954">
    <property type="entry name" value="Beta-barrel_RND_2"/>
    <property type="match status" value="1"/>
</dbReference>
<gene>
    <name evidence="4" type="ORF">E7Z59_02825</name>
</gene>
<dbReference type="InterPro" id="IPR006143">
    <property type="entry name" value="RND_pump_MFP"/>
</dbReference>
<accession>A0A4S3M5K0</accession>
<feature type="domain" description="CusB-like beta-barrel" evidence="2">
    <location>
        <begin position="194"/>
        <end position="264"/>
    </location>
</feature>
<evidence type="ECO:0000256" key="1">
    <source>
        <dbReference type="ARBA" id="ARBA00009477"/>
    </source>
</evidence>
<dbReference type="Pfam" id="PF25967">
    <property type="entry name" value="RND-MFP_C"/>
    <property type="match status" value="1"/>
</dbReference>
<sequence length="349" mass="38306">MLTCFSCKEEEAPPKVLRPVKYTAVDYLKGDRVRTFSGTSRTEKIINLSFRNSGIITSFEINLGQRVEKGQLLARLDNVQSRLAYEQALTQVNSATSQMNTAKLNLNRVKTLYEKGSLSLSDFEAARNSYRTAQQSYESAKRSVEIQKEQIRYGFLYAPANGTISGITAEVDENVSPGQVVAVLNAGTDMEISLGIPESVINEVKVGLRASVSFTSLPGKVYKGEVTEVAPAVDETTATYPVRVRLIDKAEEVRSGMAASVTFNFSEDEIQEDALVVPTYAVGEDTKGRFVFVINESDSALIVNKQPVTLGELTMEGFVVREGLERGQKIATAGLQTLLDGQEVKLYKE</sequence>
<dbReference type="InterPro" id="IPR058792">
    <property type="entry name" value="Beta-barrel_RND_2"/>
</dbReference>
<dbReference type="EMBL" id="SSMC01000001">
    <property type="protein sequence ID" value="THD70009.1"/>
    <property type="molecule type" value="Genomic_DNA"/>
</dbReference>
<evidence type="ECO:0000313" key="5">
    <source>
        <dbReference type="Proteomes" id="UP000305939"/>
    </source>
</evidence>
<dbReference type="Gene3D" id="2.40.50.100">
    <property type="match status" value="1"/>
</dbReference>
<dbReference type="Gene3D" id="1.10.287.470">
    <property type="entry name" value="Helix hairpin bin"/>
    <property type="match status" value="1"/>
</dbReference>
<organism evidence="4 5">
    <name type="scientific">Robertkochia marina</name>
    <dbReference type="NCBI Taxonomy" id="1227945"/>
    <lineage>
        <taxon>Bacteria</taxon>
        <taxon>Pseudomonadati</taxon>
        <taxon>Bacteroidota</taxon>
        <taxon>Flavobacteriia</taxon>
        <taxon>Flavobacteriales</taxon>
        <taxon>Flavobacteriaceae</taxon>
        <taxon>Robertkochia</taxon>
    </lineage>
</organism>
<evidence type="ECO:0000259" key="2">
    <source>
        <dbReference type="Pfam" id="PF25954"/>
    </source>
</evidence>
<dbReference type="PANTHER" id="PTHR30469">
    <property type="entry name" value="MULTIDRUG RESISTANCE PROTEIN MDTA"/>
    <property type="match status" value="1"/>
</dbReference>
<dbReference type="OrthoDB" id="1185083at2"/>
<comment type="similarity">
    <text evidence="1">Belongs to the membrane fusion protein (MFP) (TC 8.A.1) family.</text>
</comment>
<dbReference type="Gene3D" id="2.40.420.20">
    <property type="match status" value="1"/>
</dbReference>
<dbReference type="NCBIfam" id="TIGR01730">
    <property type="entry name" value="RND_mfp"/>
    <property type="match status" value="1"/>
</dbReference>
<keyword evidence="5" id="KW-1185">Reference proteome</keyword>
<dbReference type="PANTHER" id="PTHR30469:SF20">
    <property type="entry name" value="EFFLUX RND TRANSPORTER PERIPLASMIC ADAPTOR SUBUNIT"/>
    <property type="match status" value="1"/>
</dbReference>
<dbReference type="AlphaFoldDB" id="A0A4S3M5K0"/>
<comment type="caution">
    <text evidence="4">The sequence shown here is derived from an EMBL/GenBank/DDBJ whole genome shotgun (WGS) entry which is preliminary data.</text>
</comment>
<name>A0A4S3M5K0_9FLAO</name>
<dbReference type="GO" id="GO:0015562">
    <property type="term" value="F:efflux transmembrane transporter activity"/>
    <property type="evidence" value="ECO:0007669"/>
    <property type="project" value="InterPro"/>
</dbReference>
<dbReference type="Proteomes" id="UP000305939">
    <property type="component" value="Unassembled WGS sequence"/>
</dbReference>
<dbReference type="Gene3D" id="2.40.30.170">
    <property type="match status" value="1"/>
</dbReference>
<feature type="domain" description="Multidrug resistance protein MdtA-like C-terminal permuted SH3" evidence="3">
    <location>
        <begin position="273"/>
        <end position="337"/>
    </location>
</feature>
<dbReference type="InterPro" id="IPR058627">
    <property type="entry name" value="MdtA-like_C"/>
</dbReference>
<proteinExistence type="inferred from homology"/>
<evidence type="ECO:0000259" key="3">
    <source>
        <dbReference type="Pfam" id="PF25967"/>
    </source>
</evidence>
<protein>
    <submittedName>
        <fullName evidence="4">Efflux RND transporter periplasmic adaptor subunit</fullName>
    </submittedName>
</protein>